<dbReference type="GO" id="GO:0050909">
    <property type="term" value="P:sensory perception of taste"/>
    <property type="evidence" value="ECO:0007669"/>
    <property type="project" value="InterPro"/>
</dbReference>
<feature type="transmembrane region" description="Helical" evidence="6">
    <location>
        <begin position="56"/>
        <end position="77"/>
    </location>
</feature>
<keyword evidence="4 6" id="KW-1133">Transmembrane helix</keyword>
<keyword evidence="3 6" id="KW-0812">Transmembrane</keyword>
<keyword evidence="2" id="KW-1003">Cell membrane</keyword>
<feature type="transmembrane region" description="Helical" evidence="6">
    <location>
        <begin position="379"/>
        <end position="401"/>
    </location>
</feature>
<keyword evidence="8" id="KW-1185">Reference proteome</keyword>
<dbReference type="EMBL" id="JH432114">
    <property type="status" value="NOT_ANNOTATED_CDS"/>
    <property type="molecule type" value="Genomic_DNA"/>
</dbReference>
<dbReference type="AlphaFoldDB" id="T1JJY0"/>
<feature type="transmembrane region" description="Helical" evidence="6">
    <location>
        <begin position="89"/>
        <end position="108"/>
    </location>
</feature>
<evidence type="ECO:0000313" key="7">
    <source>
        <dbReference type="EnsemblMetazoa" id="SMAR014160-PA"/>
    </source>
</evidence>
<name>T1JJY0_STRMM</name>
<reference evidence="8" key="1">
    <citation type="submission" date="2011-05" db="EMBL/GenBank/DDBJ databases">
        <authorList>
            <person name="Richards S.R."/>
            <person name="Qu J."/>
            <person name="Jiang H."/>
            <person name="Jhangiani S.N."/>
            <person name="Agravi P."/>
            <person name="Goodspeed R."/>
            <person name="Gross S."/>
            <person name="Mandapat C."/>
            <person name="Jackson L."/>
            <person name="Mathew T."/>
            <person name="Pu L."/>
            <person name="Thornton R."/>
            <person name="Saada N."/>
            <person name="Wilczek-Boney K.B."/>
            <person name="Lee S."/>
            <person name="Kovar C."/>
            <person name="Wu Y."/>
            <person name="Scherer S.E."/>
            <person name="Worley K.C."/>
            <person name="Muzny D.M."/>
            <person name="Gibbs R."/>
        </authorList>
    </citation>
    <scope>NUCLEOTIDE SEQUENCE</scope>
    <source>
        <strain evidence="8">Brora</strain>
    </source>
</reference>
<feature type="transmembrane region" description="Helical" evidence="6">
    <location>
        <begin position="267"/>
        <end position="287"/>
    </location>
</feature>
<evidence type="ECO:0000256" key="4">
    <source>
        <dbReference type="ARBA" id="ARBA00022989"/>
    </source>
</evidence>
<protein>
    <recommendedName>
        <fullName evidence="9">Gustatory receptor</fullName>
    </recommendedName>
</protein>
<reference evidence="7" key="2">
    <citation type="submission" date="2015-02" db="UniProtKB">
        <authorList>
            <consortium name="EnsemblMetazoa"/>
        </authorList>
    </citation>
    <scope>IDENTIFICATION</scope>
</reference>
<organism evidence="7 8">
    <name type="scientific">Strigamia maritima</name>
    <name type="common">European centipede</name>
    <name type="synonym">Geophilus maritimus</name>
    <dbReference type="NCBI Taxonomy" id="126957"/>
    <lineage>
        <taxon>Eukaryota</taxon>
        <taxon>Metazoa</taxon>
        <taxon>Ecdysozoa</taxon>
        <taxon>Arthropoda</taxon>
        <taxon>Myriapoda</taxon>
        <taxon>Chilopoda</taxon>
        <taxon>Pleurostigmophora</taxon>
        <taxon>Geophilomorpha</taxon>
        <taxon>Linotaeniidae</taxon>
        <taxon>Strigamia</taxon>
    </lineage>
</organism>
<dbReference type="EnsemblMetazoa" id="SMAR014160-RA">
    <property type="protein sequence ID" value="SMAR014160-PA"/>
    <property type="gene ID" value="SMAR014160"/>
</dbReference>
<dbReference type="PhylomeDB" id="T1JJY0"/>
<evidence type="ECO:0000256" key="2">
    <source>
        <dbReference type="ARBA" id="ARBA00022475"/>
    </source>
</evidence>
<evidence type="ECO:0000256" key="3">
    <source>
        <dbReference type="ARBA" id="ARBA00022692"/>
    </source>
</evidence>
<evidence type="ECO:0000256" key="6">
    <source>
        <dbReference type="SAM" id="Phobius"/>
    </source>
</evidence>
<evidence type="ECO:0008006" key="9">
    <source>
        <dbReference type="Google" id="ProtNLM"/>
    </source>
</evidence>
<evidence type="ECO:0000256" key="5">
    <source>
        <dbReference type="ARBA" id="ARBA00023136"/>
    </source>
</evidence>
<dbReference type="Proteomes" id="UP000014500">
    <property type="component" value="Unassembled WGS sequence"/>
</dbReference>
<evidence type="ECO:0000256" key="1">
    <source>
        <dbReference type="ARBA" id="ARBA00004651"/>
    </source>
</evidence>
<dbReference type="Pfam" id="PF08395">
    <property type="entry name" value="7tm_7"/>
    <property type="match status" value="1"/>
</dbReference>
<dbReference type="GO" id="GO:0005886">
    <property type="term" value="C:plasma membrane"/>
    <property type="evidence" value="ECO:0007669"/>
    <property type="project" value="UniProtKB-SubCell"/>
</dbReference>
<sequence>MHLAVLNFTKTRSPITESIKPCSEYAVRLKSFWSYAFAIFGIDMCIRGHESRKKRIVFIVLAIIQLIIFFHYITGLIHNVALESTITKLSGYASIFACICVSIFNFWFMNRRRVAMTKLLDDSISYLSGHPECTKRVWQYSLIPSIGLFAITLAQASFASADVFTKDNAGIRTYNTLFSLADEYLYITRIVVGVEFIVSVLICVGFGNISVWFFNHMCHLVFYRFKHLNMKLEELLRSGKQLSSFHLAQYRAQHQLACQVTEELSCLWSPLIVIWMFGFILGFCFAMRALQTKLSIFLLLAFLADISRQLWLIVGLFKAASLVNVEAHKLAVKLVTFPISKSAFTDADKVICMEYYFNYLLLSERLVNTRIGINASGLFLLNGSSFLSMVGTVLTYVIVLYQSQ</sequence>
<dbReference type="InterPro" id="IPR013604">
    <property type="entry name" value="7TM_chemorcpt"/>
</dbReference>
<accession>T1JJY0</accession>
<feature type="transmembrane region" description="Helical" evidence="6">
    <location>
        <begin position="294"/>
        <end position="314"/>
    </location>
</feature>
<proteinExistence type="predicted"/>
<feature type="transmembrane region" description="Helical" evidence="6">
    <location>
        <begin position="190"/>
        <end position="214"/>
    </location>
</feature>
<comment type="subcellular location">
    <subcellularLocation>
        <location evidence="1">Cell membrane</location>
        <topology evidence="1">Multi-pass membrane protein</topology>
    </subcellularLocation>
</comment>
<keyword evidence="5 6" id="KW-0472">Membrane</keyword>
<dbReference type="HOGENOM" id="CLU_055904_0_0_1"/>
<evidence type="ECO:0000313" key="8">
    <source>
        <dbReference type="Proteomes" id="UP000014500"/>
    </source>
</evidence>